<protein>
    <submittedName>
        <fullName evidence="3">17-beta-hydroxysteroid dehydrogenase 14-like</fullName>
    </submittedName>
</protein>
<keyword evidence="1" id="KW-0560">Oxidoreductase</keyword>
<dbReference type="Pfam" id="PF00106">
    <property type="entry name" value="adh_short"/>
    <property type="match status" value="1"/>
</dbReference>
<dbReference type="GO" id="GO:0005829">
    <property type="term" value="C:cytosol"/>
    <property type="evidence" value="ECO:0007669"/>
    <property type="project" value="TreeGrafter"/>
</dbReference>
<evidence type="ECO:0000313" key="4">
    <source>
        <dbReference type="Proteomes" id="UP001162480"/>
    </source>
</evidence>
<evidence type="ECO:0000256" key="1">
    <source>
        <dbReference type="ARBA" id="ARBA00023002"/>
    </source>
</evidence>
<dbReference type="Proteomes" id="UP001162480">
    <property type="component" value="Chromosome 6"/>
</dbReference>
<dbReference type="InterPro" id="IPR020904">
    <property type="entry name" value="Sc_DH/Rdtase_CS"/>
</dbReference>
<dbReference type="FunFam" id="3.40.50.720:FF:000084">
    <property type="entry name" value="Short-chain dehydrogenase reductase"/>
    <property type="match status" value="2"/>
</dbReference>
<comment type="similarity">
    <text evidence="2">Belongs to the short-chain dehydrogenases/reductases (SDR) family.</text>
</comment>
<sequence length="485" mass="52862">MFQSVNYMVRTKIIYSRDMAPSHRYQDKVVIVTGGARGIGKGCVETFVKEGAKVAICDILDDVAKATVEEMNKMGPGEAFYINCNLRDEAQIKNTIEKVVEKYGTIDCLINNAGYHPGHYPIDTVTSESFASLMQLNVAAVFLTCKYALPYIRPAKGNIINIASMVAQLGQIDSIPYTATKGAVVSMSKSMAISEAKHGVRVNTISPGNILTPLWWEVTNKTETPEKFYQDALTQQVLGHMGSPSDIVKNGAKVAFCDILDDEAKPTEEKMNKMGPGEAYYINCNLRDEAQIKNMIDKVVEKYGTIDCLINNAGYHPGYAVIDDVTVESFNKLLQVNLIAVFLTCKYALPYIRLAKGNIINIASVTTYLGQKDSIPYTASKGAVASMSKTLAISEAKHGVRVNTVSPGAIWTPLWAELKRNAENPEKFYNEGVSYQVMGRMGTPTDISTACLYLAADGTYCTGMDMNVSGGVDISVGSKNEVALS</sequence>
<name>A0AA36AYC2_OCTVU</name>
<keyword evidence="4" id="KW-1185">Reference proteome</keyword>
<organism evidence="3 4">
    <name type="scientific">Octopus vulgaris</name>
    <name type="common">Common octopus</name>
    <dbReference type="NCBI Taxonomy" id="6645"/>
    <lineage>
        <taxon>Eukaryota</taxon>
        <taxon>Metazoa</taxon>
        <taxon>Spiralia</taxon>
        <taxon>Lophotrochozoa</taxon>
        <taxon>Mollusca</taxon>
        <taxon>Cephalopoda</taxon>
        <taxon>Coleoidea</taxon>
        <taxon>Octopodiformes</taxon>
        <taxon>Octopoda</taxon>
        <taxon>Incirrata</taxon>
        <taxon>Octopodidae</taxon>
        <taxon>Octopus</taxon>
    </lineage>
</organism>
<dbReference type="GO" id="GO:0004303">
    <property type="term" value="F:estradiol 17-beta-dehydrogenase [NAD(P)+] activity"/>
    <property type="evidence" value="ECO:0007669"/>
    <property type="project" value="TreeGrafter"/>
</dbReference>
<dbReference type="PRINTS" id="PR00080">
    <property type="entry name" value="SDRFAMILY"/>
</dbReference>
<dbReference type="AlphaFoldDB" id="A0AA36AYC2"/>
<accession>A0AA36AYC2</accession>
<evidence type="ECO:0000256" key="2">
    <source>
        <dbReference type="RuleBase" id="RU000363"/>
    </source>
</evidence>
<dbReference type="Pfam" id="PF13561">
    <property type="entry name" value="adh_short_C2"/>
    <property type="match status" value="1"/>
</dbReference>
<dbReference type="Gene3D" id="3.40.50.720">
    <property type="entry name" value="NAD(P)-binding Rossmann-like Domain"/>
    <property type="match status" value="2"/>
</dbReference>
<gene>
    <name evidence="3" type="ORF">OCTVUL_1B021267</name>
</gene>
<dbReference type="PROSITE" id="PS00061">
    <property type="entry name" value="ADH_SHORT"/>
    <property type="match status" value="2"/>
</dbReference>
<dbReference type="PANTHER" id="PTHR43658">
    <property type="entry name" value="SHORT-CHAIN DEHYDROGENASE/REDUCTASE"/>
    <property type="match status" value="1"/>
</dbReference>
<dbReference type="GO" id="GO:0006706">
    <property type="term" value="P:steroid catabolic process"/>
    <property type="evidence" value="ECO:0007669"/>
    <property type="project" value="TreeGrafter"/>
</dbReference>
<dbReference type="PRINTS" id="PR00081">
    <property type="entry name" value="GDHRDH"/>
</dbReference>
<dbReference type="EMBL" id="OX597819">
    <property type="protein sequence ID" value="CAI9724548.1"/>
    <property type="molecule type" value="Genomic_DNA"/>
</dbReference>
<dbReference type="PANTHER" id="PTHR43658:SF8">
    <property type="entry name" value="17-BETA-HYDROXYSTEROID DEHYDROGENASE 14-RELATED"/>
    <property type="match status" value="1"/>
</dbReference>
<evidence type="ECO:0000313" key="3">
    <source>
        <dbReference type="EMBL" id="CAI9724548.1"/>
    </source>
</evidence>
<proteinExistence type="inferred from homology"/>
<dbReference type="InterPro" id="IPR036291">
    <property type="entry name" value="NAD(P)-bd_dom_sf"/>
</dbReference>
<dbReference type="SUPFAM" id="SSF51735">
    <property type="entry name" value="NAD(P)-binding Rossmann-fold domains"/>
    <property type="match status" value="2"/>
</dbReference>
<dbReference type="InterPro" id="IPR002347">
    <property type="entry name" value="SDR_fam"/>
</dbReference>
<reference evidence="3" key="1">
    <citation type="submission" date="2023-08" db="EMBL/GenBank/DDBJ databases">
        <authorList>
            <person name="Alioto T."/>
            <person name="Alioto T."/>
            <person name="Gomez Garrido J."/>
        </authorList>
    </citation>
    <scope>NUCLEOTIDE SEQUENCE</scope>
</reference>